<keyword evidence="4" id="KW-1185">Reference proteome</keyword>
<sequence length="505" mass="56877">MTERTHTYIAIDLKSFYASVECRERGLDPLTTHLVVADSSRTEKTICLAVSPSLKAYGIAGRARLFEVVQQVRKINYARLQQSPEHRLTGRSAFVAELDKHPDWALDYIVAPPRMSHYIACSSRIYQIYLRRIAPDDIHVYSIDEVFIDATQYLETYKMTAHELAQTLIHDVLRDTGITATAGIGPNLYLCKVAMDIEAKHIAPDERGVRIAELDEMTYRRKLWDFKPLTSFWRVGHGIANRLASLGIDTMGKLARFSIDNEETLYRLFGVNAELLIDHAWGWEPCTMAHIKAYQPEAHSLSSGQVLQCAYDFDKALVVACEMADAMALDLVAKHLVTCDIGLTIGYDSQNLTMPLDGAVTHMGTVVFDHYGRLAPKPAHGAVRLQSLTSSAKALREATSQLFHRIVDPRLLVRRLYLVAGHVVDESLAAQHDNQPAQLELFTDYEAIVHHKTAQKRWLAKERKMQETVLDIKRKFGKNAILSGLNFKDGATMRERNLQIGGHKA</sequence>
<evidence type="ECO:0000259" key="2">
    <source>
        <dbReference type="PROSITE" id="PS50173"/>
    </source>
</evidence>
<dbReference type="EMBL" id="VULT01000013">
    <property type="protein sequence ID" value="MSS17903.1"/>
    <property type="molecule type" value="Genomic_DNA"/>
</dbReference>
<feature type="domain" description="UmuC" evidence="2">
    <location>
        <begin position="8"/>
        <end position="236"/>
    </location>
</feature>
<dbReference type="Gene3D" id="1.10.150.20">
    <property type="entry name" value="5' to 3' exonuclease, C-terminal subdomain"/>
    <property type="match status" value="1"/>
</dbReference>
<comment type="similarity">
    <text evidence="1">Belongs to the DNA polymerase type-Y family.</text>
</comment>
<dbReference type="GO" id="GO:0032259">
    <property type="term" value="P:methylation"/>
    <property type="evidence" value="ECO:0007669"/>
    <property type="project" value="UniProtKB-KW"/>
</dbReference>
<evidence type="ECO:0000313" key="3">
    <source>
        <dbReference type="EMBL" id="MSS17903.1"/>
    </source>
</evidence>
<proteinExistence type="inferred from homology"/>
<dbReference type="GO" id="GO:0009432">
    <property type="term" value="P:SOS response"/>
    <property type="evidence" value="ECO:0007669"/>
    <property type="project" value="TreeGrafter"/>
</dbReference>
<dbReference type="Proteomes" id="UP000483362">
    <property type="component" value="Unassembled WGS sequence"/>
</dbReference>
<name>A0A6L5XEJ4_9BACT</name>
<organism evidence="3 4">
    <name type="scientific">Sodaliphilus pleomorphus</name>
    <dbReference type="NCBI Taxonomy" id="2606626"/>
    <lineage>
        <taxon>Bacteria</taxon>
        <taxon>Pseudomonadati</taxon>
        <taxon>Bacteroidota</taxon>
        <taxon>Bacteroidia</taxon>
        <taxon>Bacteroidales</taxon>
        <taxon>Muribaculaceae</taxon>
        <taxon>Sodaliphilus</taxon>
    </lineage>
</organism>
<dbReference type="InterPro" id="IPR043502">
    <property type="entry name" value="DNA/RNA_pol_sf"/>
</dbReference>
<dbReference type="Gene3D" id="3.40.1170.60">
    <property type="match status" value="1"/>
</dbReference>
<evidence type="ECO:0000256" key="1">
    <source>
        <dbReference type="ARBA" id="ARBA00010945"/>
    </source>
</evidence>
<protein>
    <submittedName>
        <fullName evidence="3">DNA methylase</fullName>
    </submittedName>
</protein>
<dbReference type="GO" id="GO:0005829">
    <property type="term" value="C:cytosol"/>
    <property type="evidence" value="ECO:0007669"/>
    <property type="project" value="TreeGrafter"/>
</dbReference>
<dbReference type="PANTHER" id="PTHR11076:SF35">
    <property type="entry name" value="DNA REPAIR PROTEIN HOMOLOG YOBH"/>
    <property type="match status" value="1"/>
</dbReference>
<dbReference type="Pfam" id="PF00817">
    <property type="entry name" value="IMS"/>
    <property type="match status" value="1"/>
</dbReference>
<dbReference type="InterPro" id="IPR050116">
    <property type="entry name" value="DNA_polymerase-Y"/>
</dbReference>
<dbReference type="SUPFAM" id="SSF56672">
    <property type="entry name" value="DNA/RNA polymerases"/>
    <property type="match status" value="1"/>
</dbReference>
<keyword evidence="3" id="KW-0489">Methyltransferase</keyword>
<keyword evidence="3" id="KW-0808">Transferase</keyword>
<dbReference type="GO" id="GO:0008168">
    <property type="term" value="F:methyltransferase activity"/>
    <property type="evidence" value="ECO:0007669"/>
    <property type="project" value="UniProtKB-KW"/>
</dbReference>
<dbReference type="GO" id="GO:0042276">
    <property type="term" value="P:error-prone translesion synthesis"/>
    <property type="evidence" value="ECO:0007669"/>
    <property type="project" value="TreeGrafter"/>
</dbReference>
<dbReference type="AlphaFoldDB" id="A0A6L5XEJ4"/>
<accession>A0A6L5XEJ4</accession>
<gene>
    <name evidence="3" type="ORF">FYJ29_09070</name>
</gene>
<dbReference type="PANTHER" id="PTHR11076">
    <property type="entry name" value="DNA REPAIR POLYMERASE UMUC / TRANSFERASE FAMILY MEMBER"/>
    <property type="match status" value="1"/>
</dbReference>
<dbReference type="RefSeq" id="WP_154328882.1">
    <property type="nucleotide sequence ID" value="NZ_CP045696.1"/>
</dbReference>
<dbReference type="InterPro" id="IPR043128">
    <property type="entry name" value="Rev_trsase/Diguanyl_cyclase"/>
</dbReference>
<dbReference type="GO" id="GO:0003684">
    <property type="term" value="F:damaged DNA binding"/>
    <property type="evidence" value="ECO:0007669"/>
    <property type="project" value="InterPro"/>
</dbReference>
<comment type="caution">
    <text evidence="3">The sequence shown here is derived from an EMBL/GenBank/DDBJ whole genome shotgun (WGS) entry which is preliminary data.</text>
</comment>
<evidence type="ECO:0000313" key="4">
    <source>
        <dbReference type="Proteomes" id="UP000483362"/>
    </source>
</evidence>
<dbReference type="GO" id="GO:0003887">
    <property type="term" value="F:DNA-directed DNA polymerase activity"/>
    <property type="evidence" value="ECO:0007669"/>
    <property type="project" value="TreeGrafter"/>
</dbReference>
<reference evidence="3 4" key="1">
    <citation type="submission" date="2019-08" db="EMBL/GenBank/DDBJ databases">
        <title>In-depth cultivation of the pig gut microbiome towards novel bacterial diversity and tailored functional studies.</title>
        <authorList>
            <person name="Wylensek D."/>
            <person name="Hitch T.C.A."/>
            <person name="Clavel T."/>
        </authorList>
    </citation>
    <scope>NUCLEOTIDE SEQUENCE [LARGE SCALE GENOMIC DNA]</scope>
    <source>
        <strain evidence="3 4">Oil-RF-744-WCA-WT-10</strain>
    </source>
</reference>
<dbReference type="GO" id="GO:0006281">
    <property type="term" value="P:DNA repair"/>
    <property type="evidence" value="ECO:0007669"/>
    <property type="project" value="InterPro"/>
</dbReference>
<dbReference type="Gene3D" id="3.30.70.270">
    <property type="match status" value="1"/>
</dbReference>
<dbReference type="InterPro" id="IPR001126">
    <property type="entry name" value="UmuC"/>
</dbReference>
<dbReference type="PROSITE" id="PS50173">
    <property type="entry name" value="UMUC"/>
    <property type="match status" value="1"/>
</dbReference>